<gene>
    <name evidence="1" type="ORF">GCM10022252_08850</name>
</gene>
<reference evidence="2" key="1">
    <citation type="journal article" date="2019" name="Int. J. Syst. Evol. Microbiol.">
        <title>The Global Catalogue of Microorganisms (GCM) 10K type strain sequencing project: providing services to taxonomists for standard genome sequencing and annotation.</title>
        <authorList>
            <consortium name="The Broad Institute Genomics Platform"/>
            <consortium name="The Broad Institute Genome Sequencing Center for Infectious Disease"/>
            <person name="Wu L."/>
            <person name="Ma J."/>
        </authorList>
    </citation>
    <scope>NUCLEOTIDE SEQUENCE [LARGE SCALE GENOMIC DNA]</scope>
    <source>
        <strain evidence="2">JCM 17388</strain>
    </source>
</reference>
<evidence type="ECO:0000313" key="1">
    <source>
        <dbReference type="EMBL" id="GAA4182642.1"/>
    </source>
</evidence>
<dbReference type="Proteomes" id="UP001501251">
    <property type="component" value="Unassembled WGS sequence"/>
</dbReference>
<keyword evidence="2" id="KW-1185">Reference proteome</keyword>
<protein>
    <submittedName>
        <fullName evidence="1">Uncharacterized protein</fullName>
    </submittedName>
</protein>
<dbReference type="EMBL" id="BAABAQ010000001">
    <property type="protein sequence ID" value="GAA4182642.1"/>
    <property type="molecule type" value="Genomic_DNA"/>
</dbReference>
<organism evidence="1 2">
    <name type="scientific">Streptosporangium oxazolinicum</name>
    <dbReference type="NCBI Taxonomy" id="909287"/>
    <lineage>
        <taxon>Bacteria</taxon>
        <taxon>Bacillati</taxon>
        <taxon>Actinomycetota</taxon>
        <taxon>Actinomycetes</taxon>
        <taxon>Streptosporangiales</taxon>
        <taxon>Streptosporangiaceae</taxon>
        <taxon>Streptosporangium</taxon>
    </lineage>
</organism>
<name>A0ABP8AEG0_9ACTN</name>
<accession>A0ABP8AEG0</accession>
<sequence>MPKAMNNSEVQQIVEDARLARAEGRMIFTAIAMIDFRKEAYTAWDISELIEGVERQGWLLAHTSEMYVGIATGHLRMTSVFRRHDW</sequence>
<evidence type="ECO:0000313" key="2">
    <source>
        <dbReference type="Proteomes" id="UP001501251"/>
    </source>
</evidence>
<comment type="caution">
    <text evidence="1">The sequence shown here is derived from an EMBL/GenBank/DDBJ whole genome shotgun (WGS) entry which is preliminary data.</text>
</comment>
<proteinExistence type="predicted"/>